<gene>
    <name evidence="12" type="ORF">CA615_03090</name>
</gene>
<feature type="coiled-coil region" evidence="10">
    <location>
        <begin position="110"/>
        <end position="137"/>
    </location>
</feature>
<proteinExistence type="inferred from homology"/>
<keyword evidence="4" id="KW-0479">Metal-binding</keyword>
<dbReference type="RefSeq" id="WP_112149439.1">
    <property type="nucleotide sequence ID" value="NZ_NGJK01000029.1"/>
</dbReference>
<keyword evidence="8" id="KW-0411">Iron-sulfur</keyword>
<dbReference type="GO" id="GO:0051537">
    <property type="term" value="F:2 iron, 2 sulfur cluster binding"/>
    <property type="evidence" value="ECO:0007669"/>
    <property type="project" value="UniProtKB-KW"/>
</dbReference>
<evidence type="ECO:0000256" key="6">
    <source>
        <dbReference type="ARBA" id="ARBA00023002"/>
    </source>
</evidence>
<evidence type="ECO:0000256" key="1">
    <source>
        <dbReference type="ARBA" id="ARBA00009293"/>
    </source>
</evidence>
<dbReference type="GO" id="GO:0046872">
    <property type="term" value="F:metal ion binding"/>
    <property type="evidence" value="ECO:0007669"/>
    <property type="project" value="UniProtKB-KW"/>
</dbReference>
<comment type="cofactor">
    <cofactor evidence="9">
        <name>[2Fe-2S] cluster</name>
        <dbReference type="ChEBI" id="CHEBI:190135"/>
    </cofactor>
</comment>
<evidence type="ECO:0000256" key="8">
    <source>
        <dbReference type="ARBA" id="ARBA00023014"/>
    </source>
</evidence>
<protein>
    <submittedName>
        <fullName evidence="12">Methyl-viologen-reducing hydrogenase subunit delta</fullName>
    </submittedName>
</protein>
<evidence type="ECO:0000256" key="4">
    <source>
        <dbReference type="ARBA" id="ARBA00022723"/>
    </source>
</evidence>
<feature type="domain" description="F420-non-reducing hydrogenase iron-sulfur subunit D" evidence="11">
    <location>
        <begin position="6"/>
        <end position="127"/>
    </location>
</feature>
<evidence type="ECO:0000259" key="11">
    <source>
        <dbReference type="Pfam" id="PF02662"/>
    </source>
</evidence>
<evidence type="ECO:0000256" key="3">
    <source>
        <dbReference type="ARBA" id="ARBA00022714"/>
    </source>
</evidence>
<evidence type="ECO:0000256" key="5">
    <source>
        <dbReference type="ARBA" id="ARBA00022982"/>
    </source>
</evidence>
<evidence type="ECO:0000256" key="2">
    <source>
        <dbReference type="ARBA" id="ARBA00022448"/>
    </source>
</evidence>
<keyword evidence="5" id="KW-0249">Electron transport</keyword>
<accession>A0A328Q4P4</accession>
<reference evidence="12 13" key="1">
    <citation type="submission" date="2017-05" db="EMBL/GenBank/DDBJ databases">
        <title>Host range expansion of the Methanosphaera genus to humans and monogastric animals involves recent and extensive reduction in genome content.</title>
        <authorList>
            <person name="Hoedt E.C."/>
            <person name="Volmer J.G."/>
            <person name="Parks D.H."/>
            <person name="Rosewarne C.P."/>
            <person name="Denman S.E."/>
            <person name="Mcsweeney C.S."/>
            <person name="O Cuiv P."/>
            <person name="Hugenholtz P."/>
            <person name="Tyson G.W."/>
            <person name="Morrison M."/>
        </authorList>
    </citation>
    <scope>NUCLEOTIDE SEQUENCE [LARGE SCALE GENOMIC DNA]</scope>
    <source>
        <strain evidence="12 13">PA5</strain>
    </source>
</reference>
<sequence>MDDMKIIGFCCNWCSYGGADNAGTCRMQYPPNIRIIRVMCSGRINPDMIFKALHEGADGVFVGGCHIGDCHYNSGNYKWRRRARLIRFILDELGIDQRRFKYEWVSASEGSKFQILMKEFNEELKKLKKESLDTNSEIIET</sequence>
<dbReference type="EMBL" id="NGJK01000029">
    <property type="protein sequence ID" value="RAP03317.1"/>
    <property type="molecule type" value="Genomic_DNA"/>
</dbReference>
<keyword evidence="3" id="KW-0001">2Fe-2S</keyword>
<evidence type="ECO:0000256" key="10">
    <source>
        <dbReference type="SAM" id="Coils"/>
    </source>
</evidence>
<keyword evidence="2" id="KW-0813">Transport</keyword>
<keyword evidence="7" id="KW-0408">Iron</keyword>
<evidence type="ECO:0000256" key="9">
    <source>
        <dbReference type="ARBA" id="ARBA00034078"/>
    </source>
</evidence>
<keyword evidence="6" id="KW-0560">Oxidoreductase</keyword>
<comment type="similarity">
    <text evidence="1">Belongs to the MvhD/VhuD family.</text>
</comment>
<evidence type="ECO:0000256" key="7">
    <source>
        <dbReference type="ARBA" id="ARBA00023004"/>
    </source>
</evidence>
<dbReference type="InterPro" id="IPR003813">
    <property type="entry name" value="MvhD/FlpD"/>
</dbReference>
<dbReference type="AlphaFoldDB" id="A0A328Q4P4"/>
<name>A0A328Q4P4_9EURY</name>
<dbReference type="Proteomes" id="UP000248557">
    <property type="component" value="Unassembled WGS sequence"/>
</dbReference>
<evidence type="ECO:0000313" key="12">
    <source>
        <dbReference type="EMBL" id="RAP03317.1"/>
    </source>
</evidence>
<dbReference type="GO" id="GO:0016491">
    <property type="term" value="F:oxidoreductase activity"/>
    <property type="evidence" value="ECO:0007669"/>
    <property type="project" value="UniProtKB-KW"/>
</dbReference>
<dbReference type="Pfam" id="PF02662">
    <property type="entry name" value="FlpD"/>
    <property type="match status" value="1"/>
</dbReference>
<evidence type="ECO:0000313" key="13">
    <source>
        <dbReference type="Proteomes" id="UP000248557"/>
    </source>
</evidence>
<keyword evidence="10" id="KW-0175">Coiled coil</keyword>
<comment type="caution">
    <text evidence="12">The sequence shown here is derived from an EMBL/GenBank/DDBJ whole genome shotgun (WGS) entry which is preliminary data.</text>
</comment>
<organism evidence="12 13">
    <name type="scientific">Methanosphaera stadtmanae</name>
    <dbReference type="NCBI Taxonomy" id="2317"/>
    <lineage>
        <taxon>Archaea</taxon>
        <taxon>Methanobacteriati</taxon>
        <taxon>Methanobacteriota</taxon>
        <taxon>Methanomada group</taxon>
        <taxon>Methanobacteria</taxon>
        <taxon>Methanobacteriales</taxon>
        <taxon>Methanobacteriaceae</taxon>
        <taxon>Methanosphaera</taxon>
    </lineage>
</organism>